<dbReference type="EMBL" id="KY382358">
    <property type="protein sequence ID" value="ASC55589.1"/>
    <property type="molecule type" value="Genomic_DNA"/>
</dbReference>
<keyword evidence="1" id="KW-0472">Membrane</keyword>
<dbReference type="InterPro" id="IPR006956">
    <property type="entry name" value="Poxvirus_L5"/>
</dbReference>
<keyword evidence="3" id="KW-1185">Reference proteome</keyword>
<dbReference type="Proteomes" id="UP000202998">
    <property type="component" value="Segment"/>
</dbReference>
<evidence type="ECO:0000313" key="3">
    <source>
        <dbReference type="Proteomes" id="UP000202998"/>
    </source>
</evidence>
<keyword evidence="1" id="KW-0812">Transmembrane</keyword>
<keyword evidence="1" id="KW-1133">Transmembrane helix</keyword>
<dbReference type="Pfam" id="PF04872">
    <property type="entry name" value="Pox_L5"/>
    <property type="match status" value="1"/>
</dbReference>
<proteinExistence type="predicted"/>
<evidence type="ECO:0000313" key="2">
    <source>
        <dbReference type="EMBL" id="ASC55589.1"/>
    </source>
</evidence>
<sequence length="128" mass="13825">MAEPHTPVVHFTPVFVEPTIAHSLLRSESYVALAVLELTVALALVYAFFSDEIKALFARARKTPSPLEPYAQAALACTGNALVLELPEGRVPALALNGQPVVFAGCDSVLRRINGPRKVHLVDVLGRR</sequence>
<dbReference type="OrthoDB" id="20833at10239"/>
<accession>A0A1Z3GCU9</accession>
<name>A0A1Z3GCU9_9POXV</name>
<protein>
    <submittedName>
        <fullName evidence="2">Putative membrane protein-like protein</fullName>
    </submittedName>
</protein>
<gene>
    <name evidence="2" type="ORF">SePPVgORF041</name>
</gene>
<feature type="transmembrane region" description="Helical" evidence="1">
    <location>
        <begin position="30"/>
        <end position="49"/>
    </location>
</feature>
<reference evidence="2 3" key="1">
    <citation type="journal article" date="2017" name="Sci. Rep.">
        <title>Recovery of the first full-length genome sequence of a parapoxvirus directly from a clinical sample.</title>
        <authorList>
            <person name="Gunther T."/>
            <person name="Haas L."/>
            <person name="Alawi M."/>
            <person name="Wohlsein P."/>
            <person name="Marks J."/>
            <person name="Grundhoff A."/>
            <person name="Becher P."/>
            <person name="Fischer N."/>
        </authorList>
    </citation>
    <scope>NUCLEOTIDE SEQUENCE [LARGE SCALE GENOMIC DNA]</scope>
    <source>
        <strain evidence="2">AFK76s1</strain>
    </source>
</reference>
<organism evidence="2 3">
    <name type="scientific">Seal parapoxvirus</name>
    <dbReference type="NCBI Taxonomy" id="187984"/>
    <lineage>
        <taxon>Viruses</taxon>
        <taxon>Varidnaviria</taxon>
        <taxon>Bamfordvirae</taxon>
        <taxon>Nucleocytoviricota</taxon>
        <taxon>Pokkesviricetes</taxon>
        <taxon>Chitovirales</taxon>
        <taxon>Poxviridae</taxon>
        <taxon>Chordopoxvirinae</taxon>
        <taxon>Parapoxvirus</taxon>
        <taxon>Parapoxvirus sealpox</taxon>
        <taxon>Grey sealpox virus</taxon>
    </lineage>
</organism>
<evidence type="ECO:0000256" key="1">
    <source>
        <dbReference type="SAM" id="Phobius"/>
    </source>
</evidence>